<protein>
    <submittedName>
        <fullName evidence="3">Hydroxyneurosporene dehydrogenase</fullName>
    </submittedName>
</protein>
<comment type="caution">
    <text evidence="3">The sequence shown here is derived from an EMBL/GenBank/DDBJ whole genome shotgun (WGS) entry which is preliminary data.</text>
</comment>
<dbReference type="AlphaFoldDB" id="A0AAN6N218"/>
<dbReference type="Proteomes" id="UP001303473">
    <property type="component" value="Unassembled WGS sequence"/>
</dbReference>
<dbReference type="InterPro" id="IPR057722">
    <property type="entry name" value="AsqO/PenF-like_C"/>
</dbReference>
<dbReference type="Pfam" id="PF25581">
    <property type="entry name" value="AsqO_C"/>
    <property type="match status" value="1"/>
</dbReference>
<dbReference type="EMBL" id="MU853846">
    <property type="protein sequence ID" value="KAK3937747.1"/>
    <property type="molecule type" value="Genomic_DNA"/>
</dbReference>
<proteinExistence type="predicted"/>
<dbReference type="SUPFAM" id="SSF159245">
    <property type="entry name" value="AttH-like"/>
    <property type="match status" value="1"/>
</dbReference>
<feature type="domain" description="AsqO/PenF-like C-terminal" evidence="2">
    <location>
        <begin position="240"/>
        <end position="370"/>
    </location>
</feature>
<evidence type="ECO:0000259" key="1">
    <source>
        <dbReference type="Pfam" id="PF24137"/>
    </source>
</evidence>
<feature type="domain" description="Diels-Alderase N-terminal" evidence="1">
    <location>
        <begin position="26"/>
        <end position="233"/>
    </location>
</feature>
<organism evidence="3 4">
    <name type="scientific">Diplogelasinospora grovesii</name>
    <dbReference type="NCBI Taxonomy" id="303347"/>
    <lineage>
        <taxon>Eukaryota</taxon>
        <taxon>Fungi</taxon>
        <taxon>Dikarya</taxon>
        <taxon>Ascomycota</taxon>
        <taxon>Pezizomycotina</taxon>
        <taxon>Sordariomycetes</taxon>
        <taxon>Sordariomycetidae</taxon>
        <taxon>Sordariales</taxon>
        <taxon>Diplogelasinosporaceae</taxon>
        <taxon>Diplogelasinospora</taxon>
    </lineage>
</organism>
<sequence>MLFAKYGPAAVASFLLQVAAAKPSPEVIAIPNTVINGSTEAEFASSPGSNLDGHKLIPGPNATSYDWWYFDAVSSTTNESVTIVFFENGPEGFIQPGPAALWASVSGSFKNGSFFSYQVPAADKAVITQTSDTISGDWSGSGYSFDGRTRGNKSEYVVTINTPAVGVAGTLTLRSKAPPHYPCTLNKPGSSELIIPGVGWANVQPDAKATLSLQVGDAKLAFADGVGYHDKNWGVVPFVSVVQSWYWGHGRLGPYSVVWFDTLARDGNEYGSAYVAYDGKVIEAGCGTDTLSARPFGKNSTYPPTPAIGAPQFMALRFDLGDGKMLVANVTTEVVVAAAPIYDRMIGTIRGGIEGEGKTFEGRTLYEQFKFPL</sequence>
<evidence type="ECO:0000313" key="3">
    <source>
        <dbReference type="EMBL" id="KAK3937747.1"/>
    </source>
</evidence>
<keyword evidence="4" id="KW-1185">Reference proteome</keyword>
<dbReference type="Pfam" id="PF24137">
    <property type="entry name" value="DA_N"/>
    <property type="match status" value="1"/>
</dbReference>
<evidence type="ECO:0000259" key="2">
    <source>
        <dbReference type="Pfam" id="PF25581"/>
    </source>
</evidence>
<evidence type="ECO:0000313" key="4">
    <source>
        <dbReference type="Proteomes" id="UP001303473"/>
    </source>
</evidence>
<name>A0AAN6N218_9PEZI</name>
<dbReference type="InterPro" id="IPR056402">
    <property type="entry name" value="DA_N"/>
</dbReference>
<gene>
    <name evidence="3" type="ORF">QBC46DRAFT_391894</name>
</gene>
<reference evidence="4" key="1">
    <citation type="journal article" date="2023" name="Mol. Phylogenet. Evol.">
        <title>Genome-scale phylogeny and comparative genomics of the fungal order Sordariales.</title>
        <authorList>
            <person name="Hensen N."/>
            <person name="Bonometti L."/>
            <person name="Westerberg I."/>
            <person name="Brannstrom I.O."/>
            <person name="Guillou S."/>
            <person name="Cros-Aarteil S."/>
            <person name="Calhoun S."/>
            <person name="Haridas S."/>
            <person name="Kuo A."/>
            <person name="Mondo S."/>
            <person name="Pangilinan J."/>
            <person name="Riley R."/>
            <person name="LaButti K."/>
            <person name="Andreopoulos B."/>
            <person name="Lipzen A."/>
            <person name="Chen C."/>
            <person name="Yan M."/>
            <person name="Daum C."/>
            <person name="Ng V."/>
            <person name="Clum A."/>
            <person name="Steindorff A."/>
            <person name="Ohm R.A."/>
            <person name="Martin F."/>
            <person name="Silar P."/>
            <person name="Natvig D.O."/>
            <person name="Lalanne C."/>
            <person name="Gautier V."/>
            <person name="Ament-Velasquez S.L."/>
            <person name="Kruys A."/>
            <person name="Hutchinson M.I."/>
            <person name="Powell A.J."/>
            <person name="Barry K."/>
            <person name="Miller A.N."/>
            <person name="Grigoriev I.V."/>
            <person name="Debuchy R."/>
            <person name="Gladieux P."/>
            <person name="Hiltunen Thoren M."/>
            <person name="Johannesson H."/>
        </authorList>
    </citation>
    <scope>NUCLEOTIDE SEQUENCE [LARGE SCALE GENOMIC DNA]</scope>
    <source>
        <strain evidence="4">CBS 340.73</strain>
    </source>
</reference>
<accession>A0AAN6N218</accession>